<organism evidence="8 9">
    <name type="scientific">Apiospora hydei</name>
    <dbReference type="NCBI Taxonomy" id="1337664"/>
    <lineage>
        <taxon>Eukaryota</taxon>
        <taxon>Fungi</taxon>
        <taxon>Dikarya</taxon>
        <taxon>Ascomycota</taxon>
        <taxon>Pezizomycotina</taxon>
        <taxon>Sordariomycetes</taxon>
        <taxon>Xylariomycetidae</taxon>
        <taxon>Amphisphaeriales</taxon>
        <taxon>Apiosporaceae</taxon>
        <taxon>Apiospora</taxon>
    </lineage>
</organism>
<keyword evidence="6" id="KW-0349">Heme</keyword>
<evidence type="ECO:0000256" key="2">
    <source>
        <dbReference type="ARBA" id="ARBA00022723"/>
    </source>
</evidence>
<evidence type="ECO:0000256" key="1">
    <source>
        <dbReference type="ARBA" id="ARBA00010617"/>
    </source>
</evidence>
<dbReference type="PANTHER" id="PTHR46300">
    <property type="entry name" value="P450, PUTATIVE (EUROFUNG)-RELATED-RELATED"/>
    <property type="match status" value="1"/>
</dbReference>
<feature type="transmembrane region" description="Helical" evidence="7">
    <location>
        <begin position="9"/>
        <end position="30"/>
    </location>
</feature>
<evidence type="ECO:0008006" key="10">
    <source>
        <dbReference type="Google" id="ProtNLM"/>
    </source>
</evidence>
<dbReference type="InterPro" id="IPR050364">
    <property type="entry name" value="Cytochrome_P450_fung"/>
</dbReference>
<dbReference type="Pfam" id="PF00067">
    <property type="entry name" value="p450"/>
    <property type="match status" value="1"/>
</dbReference>
<keyword evidence="4 6" id="KW-0408">Iron</keyword>
<dbReference type="InterPro" id="IPR017972">
    <property type="entry name" value="Cyt_P450_CS"/>
</dbReference>
<evidence type="ECO:0000313" key="8">
    <source>
        <dbReference type="EMBL" id="KAK8061220.1"/>
    </source>
</evidence>
<dbReference type="Proteomes" id="UP001433268">
    <property type="component" value="Unassembled WGS sequence"/>
</dbReference>
<dbReference type="InterPro" id="IPR001128">
    <property type="entry name" value="Cyt_P450"/>
</dbReference>
<evidence type="ECO:0000256" key="6">
    <source>
        <dbReference type="RuleBase" id="RU000461"/>
    </source>
</evidence>
<reference evidence="8 9" key="1">
    <citation type="submission" date="2023-01" db="EMBL/GenBank/DDBJ databases">
        <title>Analysis of 21 Apiospora genomes using comparative genomics revels a genus with tremendous synthesis potential of carbohydrate active enzymes and secondary metabolites.</title>
        <authorList>
            <person name="Sorensen T."/>
        </authorList>
    </citation>
    <scope>NUCLEOTIDE SEQUENCE [LARGE SCALE GENOMIC DNA]</scope>
    <source>
        <strain evidence="8 9">CBS 114990</strain>
    </source>
</reference>
<comment type="caution">
    <text evidence="8">The sequence shown here is derived from an EMBL/GenBank/DDBJ whole genome shotgun (WGS) entry which is preliminary data.</text>
</comment>
<dbReference type="PROSITE" id="PS00086">
    <property type="entry name" value="CYTOCHROME_P450"/>
    <property type="match status" value="1"/>
</dbReference>
<proteinExistence type="inferred from homology"/>
<evidence type="ECO:0000313" key="9">
    <source>
        <dbReference type="Proteomes" id="UP001433268"/>
    </source>
</evidence>
<keyword evidence="5 6" id="KW-0503">Monooxygenase</keyword>
<keyword evidence="2 6" id="KW-0479">Metal-binding</keyword>
<keyword evidence="7" id="KW-0472">Membrane</keyword>
<dbReference type="SUPFAM" id="SSF48264">
    <property type="entry name" value="Cytochrome P450"/>
    <property type="match status" value="1"/>
</dbReference>
<evidence type="ECO:0000256" key="3">
    <source>
        <dbReference type="ARBA" id="ARBA00023002"/>
    </source>
</evidence>
<dbReference type="Gene3D" id="1.10.630.10">
    <property type="entry name" value="Cytochrome P450"/>
    <property type="match status" value="1"/>
</dbReference>
<keyword evidence="3 6" id="KW-0560">Oxidoreductase</keyword>
<dbReference type="PANTHER" id="PTHR46300:SF2">
    <property type="entry name" value="CYTOCHROME P450 MONOOXYGENASE ALNH-RELATED"/>
    <property type="match status" value="1"/>
</dbReference>
<dbReference type="InterPro" id="IPR036396">
    <property type="entry name" value="Cyt_P450_sf"/>
</dbReference>
<keyword evidence="7" id="KW-0812">Transmembrane</keyword>
<sequence length="551" mass="61220">MSQSLPHRLLATSLLGAGVLAVFLLVRWVLGTLRPKGFPPGPPIIPGLGNLHQMPIQKPYLKFHQWAKQHGDIVGLKAGTGNLVLLNTPAWVHELFDKRGAICSDRPVNHILTKHVFSGPEEKSIAILQYDEYYRRWRKSFQFILGPAGIKRLLPLLESEAASLCRKFIDSSSSSDYEQSLRHWALAVPLVATTGERLSDMPADYADKLCHSQEELLSVLLPGAAPPVDIFPVLKHVPEILAGWKAKARQVRKLLCDDADNYLVGAKKTYAQIERDPESVGFDSLLPKIMKEQAAAWDKDKFTETELAYVGQAAVGAAVDTTLATFKNLMVAFAAFPDKLVKAQEELDRVAGDEPLSGERIGELVYLKACVSEVLRWRPTTPQALPHVLTRDEHVGEYFFPKGTMFIANAWTIHRNEEEYEQPHDFIPERFLDNPFGLRPSVAAADENLENSGRRALYAFGSGRRQCPGEQFAFTSVLLAAAKVVWAYDILVPPGGRFDVSVETGFKDGTVTEPVHPEVVFQARSEKKRAGVLADAQRTQDIARDLLGLEF</sequence>
<comment type="similarity">
    <text evidence="1 6">Belongs to the cytochrome P450 family.</text>
</comment>
<evidence type="ECO:0000256" key="7">
    <source>
        <dbReference type="SAM" id="Phobius"/>
    </source>
</evidence>
<name>A0ABR1UT67_9PEZI</name>
<dbReference type="PRINTS" id="PR00463">
    <property type="entry name" value="EP450I"/>
</dbReference>
<gene>
    <name evidence="8" type="ORF">PG997_015441</name>
</gene>
<accession>A0ABR1UT67</accession>
<dbReference type="EMBL" id="JAQQWN010000011">
    <property type="protein sequence ID" value="KAK8061220.1"/>
    <property type="molecule type" value="Genomic_DNA"/>
</dbReference>
<dbReference type="InterPro" id="IPR002401">
    <property type="entry name" value="Cyt_P450_E_grp-I"/>
</dbReference>
<evidence type="ECO:0000256" key="4">
    <source>
        <dbReference type="ARBA" id="ARBA00023004"/>
    </source>
</evidence>
<keyword evidence="9" id="KW-1185">Reference proteome</keyword>
<dbReference type="RefSeq" id="XP_066660640.1">
    <property type="nucleotide sequence ID" value="XM_066819755.1"/>
</dbReference>
<keyword evidence="7" id="KW-1133">Transmembrane helix</keyword>
<evidence type="ECO:0000256" key="5">
    <source>
        <dbReference type="ARBA" id="ARBA00023033"/>
    </source>
</evidence>
<dbReference type="GeneID" id="92052815"/>
<protein>
    <recommendedName>
        <fullName evidence="10">Cytochrome P450</fullName>
    </recommendedName>
</protein>